<sequence length="335" mass="35757">MTGYRQRDKGMRASTSRRAVLTTAALVPVLAGAGAADARAAGTRAGRRQELIESVPTTEEDWRGVSEVMGVRGRLAGGTVYRVDLPRRDLRVVCQGIPLNETMGVGSFFSFVQYADGCTTVMGDVGVLERELQHVIDALNAHGIGQAAVHKHLLATEPAVWFLHVHGVSDDPRTLARGLRAALSRTGTPTGTWRPEPVDIDLDTDGIDAALCAEGAAEGDIYKIVFARRETITDHGRVLPPMTGATTALSFQPVGGGQAAINGDFVMTADEVQPVVKALRCGGIDIVSLHNHMLMDEPRLFYLHFWAVDDAVKLARTLRNAVDATNMAPASGVAG</sequence>
<keyword evidence="2" id="KW-1185">Reference proteome</keyword>
<dbReference type="InterPro" id="IPR006311">
    <property type="entry name" value="TAT_signal"/>
</dbReference>
<dbReference type="InterPro" id="IPR011094">
    <property type="entry name" value="Uncharacterised_LppY/LpqO"/>
</dbReference>
<dbReference type="PROSITE" id="PS51318">
    <property type="entry name" value="TAT"/>
    <property type="match status" value="1"/>
</dbReference>
<gene>
    <name evidence="1" type="ORF">ACH4GP_37900</name>
</gene>
<evidence type="ECO:0000313" key="2">
    <source>
        <dbReference type="Proteomes" id="UP001610990"/>
    </source>
</evidence>
<protein>
    <submittedName>
        <fullName evidence="1">DUF1259 domain-containing protein</fullName>
    </submittedName>
</protein>
<accession>A0ABW7RS18</accession>
<organism evidence="1 2">
    <name type="scientific">Streptomyces celluloflavus</name>
    <dbReference type="NCBI Taxonomy" id="58344"/>
    <lineage>
        <taxon>Bacteria</taxon>
        <taxon>Bacillati</taxon>
        <taxon>Actinomycetota</taxon>
        <taxon>Actinomycetes</taxon>
        <taxon>Kitasatosporales</taxon>
        <taxon>Streptomycetaceae</taxon>
        <taxon>Streptomyces</taxon>
    </lineage>
</organism>
<reference evidence="1 2" key="1">
    <citation type="submission" date="2024-10" db="EMBL/GenBank/DDBJ databases">
        <title>The Natural Products Discovery Center: Release of the First 8490 Sequenced Strains for Exploring Actinobacteria Biosynthetic Diversity.</title>
        <authorList>
            <person name="Kalkreuter E."/>
            <person name="Kautsar S.A."/>
            <person name="Yang D."/>
            <person name="Bader C.D."/>
            <person name="Teijaro C.N."/>
            <person name="Fluegel L."/>
            <person name="Davis C.M."/>
            <person name="Simpson J.R."/>
            <person name="Lauterbach L."/>
            <person name="Steele A.D."/>
            <person name="Gui C."/>
            <person name="Meng S."/>
            <person name="Li G."/>
            <person name="Viehrig K."/>
            <person name="Ye F."/>
            <person name="Su P."/>
            <person name="Kiefer A.F."/>
            <person name="Nichols A."/>
            <person name="Cepeda A.J."/>
            <person name="Yan W."/>
            <person name="Fan B."/>
            <person name="Jiang Y."/>
            <person name="Adhikari A."/>
            <person name="Zheng C.-J."/>
            <person name="Schuster L."/>
            <person name="Cowan T.M."/>
            <person name="Smanski M.J."/>
            <person name="Chevrette M.G."/>
            <person name="De Carvalho L.P.S."/>
            <person name="Shen B."/>
        </authorList>
    </citation>
    <scope>NUCLEOTIDE SEQUENCE [LARGE SCALE GENOMIC DNA]</scope>
    <source>
        <strain evidence="1 2">NPDC018013</strain>
    </source>
</reference>
<proteinExistence type="predicted"/>
<dbReference type="RefSeq" id="WP_397677129.1">
    <property type="nucleotide sequence ID" value="NZ_JBIRGH010000046.1"/>
</dbReference>
<dbReference type="Pfam" id="PF07485">
    <property type="entry name" value="DUF1529"/>
    <property type="match status" value="2"/>
</dbReference>
<name>A0ABW7RS18_9ACTN</name>
<dbReference type="Proteomes" id="UP001610990">
    <property type="component" value="Unassembled WGS sequence"/>
</dbReference>
<comment type="caution">
    <text evidence="1">The sequence shown here is derived from an EMBL/GenBank/DDBJ whole genome shotgun (WGS) entry which is preliminary data.</text>
</comment>
<evidence type="ECO:0000313" key="1">
    <source>
        <dbReference type="EMBL" id="MFH8590084.1"/>
    </source>
</evidence>
<dbReference type="EMBL" id="JBIRGH010000046">
    <property type="protein sequence ID" value="MFH8590084.1"/>
    <property type="molecule type" value="Genomic_DNA"/>
</dbReference>